<evidence type="ECO:0000256" key="6">
    <source>
        <dbReference type="ARBA" id="ARBA00023136"/>
    </source>
</evidence>
<feature type="transmembrane region" description="Helical" evidence="8">
    <location>
        <begin position="44"/>
        <end position="62"/>
    </location>
</feature>
<evidence type="ECO:0000256" key="7">
    <source>
        <dbReference type="SAM" id="MobiDB-lite"/>
    </source>
</evidence>
<gene>
    <name evidence="10" type="ORF">ACFQLX_15350</name>
</gene>
<dbReference type="PANTHER" id="PTHR14969">
    <property type="entry name" value="SPHINGOSINE-1-PHOSPHATE PHOSPHOHYDROLASE"/>
    <property type="match status" value="1"/>
</dbReference>
<evidence type="ECO:0000256" key="3">
    <source>
        <dbReference type="ARBA" id="ARBA00022692"/>
    </source>
</evidence>
<dbReference type="EMBL" id="JBHSZO010000022">
    <property type="protein sequence ID" value="MFC7219537.1"/>
    <property type="molecule type" value="Genomic_DNA"/>
</dbReference>
<protein>
    <submittedName>
        <fullName evidence="10">Phosphatase PAP2 family protein</fullName>
    </submittedName>
</protein>
<sequence>MQPPHIQWAGAPPSGTDPDASVLRSVNGLSGSTSGWLERTLVDAAQFGILALLAVLLVSCAVRVRRTQRGAPAAAAMGALLWAPLAAALALAVNIPIKGFVGRERPAASDLSGVAELLPSGGFSFVSDHATLAAALAVGIFVAHRGFGTVALLLALLQGLSRVYLGVHYPTDVVGGFALGAATTLLLGAPAIGRLGAAARRLSLVREAAPPVGEGSVGEGADTGERPVLPAQARATQDDLAA</sequence>
<feature type="domain" description="Phosphatidic acid phosphatase type 2/haloperoxidase" evidence="9">
    <location>
        <begin position="76"/>
        <end position="188"/>
    </location>
</feature>
<dbReference type="PANTHER" id="PTHR14969:SF62">
    <property type="entry name" value="DECAPRENYLPHOSPHORYL-5-PHOSPHORIBOSE PHOSPHATASE RV3807C-RELATED"/>
    <property type="match status" value="1"/>
</dbReference>
<name>A0ABW2GKY1_9ACTN</name>
<dbReference type="SUPFAM" id="SSF48317">
    <property type="entry name" value="Acid phosphatase/Vanadium-dependent haloperoxidase"/>
    <property type="match status" value="1"/>
</dbReference>
<dbReference type="Proteomes" id="UP001596413">
    <property type="component" value="Unassembled WGS sequence"/>
</dbReference>
<keyword evidence="2" id="KW-1003">Cell membrane</keyword>
<evidence type="ECO:0000313" key="10">
    <source>
        <dbReference type="EMBL" id="MFC7219537.1"/>
    </source>
</evidence>
<evidence type="ECO:0000259" key="9">
    <source>
        <dbReference type="SMART" id="SM00014"/>
    </source>
</evidence>
<accession>A0ABW2GKY1</accession>
<comment type="subcellular location">
    <subcellularLocation>
        <location evidence="1">Cell membrane</location>
        <topology evidence="1">Multi-pass membrane protein</topology>
    </subcellularLocation>
</comment>
<organism evidence="10 11">
    <name type="scientific">Streptomyces polyrhachis</name>
    <dbReference type="NCBI Taxonomy" id="1282885"/>
    <lineage>
        <taxon>Bacteria</taxon>
        <taxon>Bacillati</taxon>
        <taxon>Actinomycetota</taxon>
        <taxon>Actinomycetes</taxon>
        <taxon>Kitasatosporales</taxon>
        <taxon>Streptomycetaceae</taxon>
        <taxon>Streptomyces</taxon>
    </lineage>
</organism>
<feature type="transmembrane region" description="Helical" evidence="8">
    <location>
        <begin position="150"/>
        <end position="167"/>
    </location>
</feature>
<dbReference type="InterPro" id="IPR000326">
    <property type="entry name" value="PAP2/HPO"/>
</dbReference>
<keyword evidence="4" id="KW-0378">Hydrolase</keyword>
<evidence type="ECO:0000256" key="2">
    <source>
        <dbReference type="ARBA" id="ARBA00022475"/>
    </source>
</evidence>
<dbReference type="RefSeq" id="WP_386415334.1">
    <property type="nucleotide sequence ID" value="NZ_JBHSZO010000022.1"/>
</dbReference>
<dbReference type="SMART" id="SM00014">
    <property type="entry name" value="acidPPc"/>
    <property type="match status" value="1"/>
</dbReference>
<feature type="transmembrane region" description="Helical" evidence="8">
    <location>
        <begin position="117"/>
        <end position="143"/>
    </location>
</feature>
<evidence type="ECO:0000256" key="4">
    <source>
        <dbReference type="ARBA" id="ARBA00022801"/>
    </source>
</evidence>
<keyword evidence="5 8" id="KW-1133">Transmembrane helix</keyword>
<reference evidence="11" key="1">
    <citation type="journal article" date="2019" name="Int. J. Syst. Evol. Microbiol.">
        <title>The Global Catalogue of Microorganisms (GCM) 10K type strain sequencing project: providing services to taxonomists for standard genome sequencing and annotation.</title>
        <authorList>
            <consortium name="The Broad Institute Genomics Platform"/>
            <consortium name="The Broad Institute Genome Sequencing Center for Infectious Disease"/>
            <person name="Wu L."/>
            <person name="Ma J."/>
        </authorList>
    </citation>
    <scope>NUCLEOTIDE SEQUENCE [LARGE SCALE GENOMIC DNA]</scope>
    <source>
        <strain evidence="11">CGMCC 1.13681</strain>
    </source>
</reference>
<keyword evidence="3 8" id="KW-0812">Transmembrane</keyword>
<feature type="transmembrane region" description="Helical" evidence="8">
    <location>
        <begin position="173"/>
        <end position="193"/>
    </location>
</feature>
<evidence type="ECO:0000256" key="1">
    <source>
        <dbReference type="ARBA" id="ARBA00004651"/>
    </source>
</evidence>
<evidence type="ECO:0000256" key="5">
    <source>
        <dbReference type="ARBA" id="ARBA00022989"/>
    </source>
</evidence>
<keyword evidence="6 8" id="KW-0472">Membrane</keyword>
<evidence type="ECO:0000256" key="8">
    <source>
        <dbReference type="SAM" id="Phobius"/>
    </source>
</evidence>
<dbReference type="Pfam" id="PF01569">
    <property type="entry name" value="PAP2"/>
    <property type="match status" value="1"/>
</dbReference>
<proteinExistence type="predicted"/>
<dbReference type="InterPro" id="IPR036938">
    <property type="entry name" value="PAP2/HPO_sf"/>
</dbReference>
<feature type="transmembrane region" description="Helical" evidence="8">
    <location>
        <begin position="74"/>
        <end position="97"/>
    </location>
</feature>
<feature type="region of interest" description="Disordered" evidence="7">
    <location>
        <begin position="211"/>
        <end position="242"/>
    </location>
</feature>
<comment type="caution">
    <text evidence="10">The sequence shown here is derived from an EMBL/GenBank/DDBJ whole genome shotgun (WGS) entry which is preliminary data.</text>
</comment>
<evidence type="ECO:0000313" key="11">
    <source>
        <dbReference type="Proteomes" id="UP001596413"/>
    </source>
</evidence>
<dbReference type="Gene3D" id="1.20.144.10">
    <property type="entry name" value="Phosphatidic acid phosphatase type 2/haloperoxidase"/>
    <property type="match status" value="1"/>
</dbReference>
<keyword evidence="11" id="KW-1185">Reference proteome</keyword>